<dbReference type="EMBL" id="BPLR01019910">
    <property type="protein sequence ID" value="GIX73073.1"/>
    <property type="molecule type" value="Genomic_DNA"/>
</dbReference>
<name>A0AAV4ML74_CAEEX</name>
<sequence>MLRGRHFVFSGVAMEESSLEISHRIMEWILIISQEADCYSNSITIQIILLFALSPGTESVCITKEKLCVFDQEMSDLGMC</sequence>
<keyword evidence="2" id="KW-1185">Reference proteome</keyword>
<proteinExistence type="predicted"/>
<evidence type="ECO:0000313" key="2">
    <source>
        <dbReference type="Proteomes" id="UP001054945"/>
    </source>
</evidence>
<protein>
    <submittedName>
        <fullName evidence="1">Uncharacterized protein</fullName>
    </submittedName>
</protein>
<dbReference type="AlphaFoldDB" id="A0AAV4ML74"/>
<dbReference type="Proteomes" id="UP001054945">
    <property type="component" value="Unassembled WGS sequence"/>
</dbReference>
<comment type="caution">
    <text evidence="1">The sequence shown here is derived from an EMBL/GenBank/DDBJ whole genome shotgun (WGS) entry which is preliminary data.</text>
</comment>
<organism evidence="1 2">
    <name type="scientific">Caerostris extrusa</name>
    <name type="common">Bark spider</name>
    <name type="synonym">Caerostris bankana</name>
    <dbReference type="NCBI Taxonomy" id="172846"/>
    <lineage>
        <taxon>Eukaryota</taxon>
        <taxon>Metazoa</taxon>
        <taxon>Ecdysozoa</taxon>
        <taxon>Arthropoda</taxon>
        <taxon>Chelicerata</taxon>
        <taxon>Arachnida</taxon>
        <taxon>Araneae</taxon>
        <taxon>Araneomorphae</taxon>
        <taxon>Entelegynae</taxon>
        <taxon>Araneoidea</taxon>
        <taxon>Araneidae</taxon>
        <taxon>Caerostris</taxon>
    </lineage>
</organism>
<accession>A0AAV4ML74</accession>
<reference evidence="1 2" key="1">
    <citation type="submission" date="2021-06" db="EMBL/GenBank/DDBJ databases">
        <title>Caerostris extrusa draft genome.</title>
        <authorList>
            <person name="Kono N."/>
            <person name="Arakawa K."/>
        </authorList>
    </citation>
    <scope>NUCLEOTIDE SEQUENCE [LARGE SCALE GENOMIC DNA]</scope>
</reference>
<gene>
    <name evidence="1" type="ORF">CEXT_506941</name>
</gene>
<evidence type="ECO:0000313" key="1">
    <source>
        <dbReference type="EMBL" id="GIX73073.1"/>
    </source>
</evidence>